<feature type="domain" description="GHMP kinase C-terminal" evidence="1">
    <location>
        <begin position="9"/>
        <end position="63"/>
    </location>
</feature>
<dbReference type="EMBL" id="BART01028137">
    <property type="protein sequence ID" value="GAH01529.1"/>
    <property type="molecule type" value="Genomic_DNA"/>
</dbReference>
<evidence type="ECO:0000313" key="2">
    <source>
        <dbReference type="EMBL" id="GAH01529.1"/>
    </source>
</evidence>
<evidence type="ECO:0000259" key="1">
    <source>
        <dbReference type="Pfam" id="PF08544"/>
    </source>
</evidence>
<dbReference type="AlphaFoldDB" id="X1D900"/>
<accession>X1D900</accession>
<dbReference type="InterPro" id="IPR013750">
    <property type="entry name" value="GHMP_kinase_C_dom"/>
</dbReference>
<comment type="caution">
    <text evidence="2">The sequence shown here is derived from an EMBL/GenBank/DDBJ whole genome shotgun (WGS) entry which is preliminary data.</text>
</comment>
<protein>
    <recommendedName>
        <fullName evidence="1">GHMP kinase C-terminal domain-containing protein</fullName>
    </recommendedName>
</protein>
<name>X1D900_9ZZZZ</name>
<dbReference type="Gene3D" id="3.30.70.890">
    <property type="entry name" value="GHMP kinase, C-terminal domain"/>
    <property type="match status" value="1"/>
</dbReference>
<sequence>NTVKSSLYNDFESVVNKRHTEIPKIKEQLLKTGAQGAMLSGSGSSVFGIFPDKTSAENASLNFKTDSKKKVFIAQSL</sequence>
<reference evidence="2" key="1">
    <citation type="journal article" date="2014" name="Front. Microbiol.">
        <title>High frequency of phylogenetically diverse reductive dehalogenase-homologous genes in deep subseafloor sedimentary metagenomes.</title>
        <authorList>
            <person name="Kawai M."/>
            <person name="Futagami T."/>
            <person name="Toyoda A."/>
            <person name="Takaki Y."/>
            <person name="Nishi S."/>
            <person name="Hori S."/>
            <person name="Arai W."/>
            <person name="Tsubouchi T."/>
            <person name="Morono Y."/>
            <person name="Uchiyama I."/>
            <person name="Ito T."/>
            <person name="Fujiyama A."/>
            <person name="Inagaki F."/>
            <person name="Takami H."/>
        </authorList>
    </citation>
    <scope>NUCLEOTIDE SEQUENCE</scope>
    <source>
        <strain evidence="2">Expedition CK06-06</strain>
    </source>
</reference>
<organism evidence="2">
    <name type="scientific">marine sediment metagenome</name>
    <dbReference type="NCBI Taxonomy" id="412755"/>
    <lineage>
        <taxon>unclassified sequences</taxon>
        <taxon>metagenomes</taxon>
        <taxon>ecological metagenomes</taxon>
    </lineage>
</organism>
<dbReference type="SUPFAM" id="SSF55060">
    <property type="entry name" value="GHMP Kinase, C-terminal domain"/>
    <property type="match status" value="1"/>
</dbReference>
<feature type="non-terminal residue" evidence="2">
    <location>
        <position position="1"/>
    </location>
</feature>
<dbReference type="Pfam" id="PF08544">
    <property type="entry name" value="GHMP_kinases_C"/>
    <property type="match status" value="1"/>
</dbReference>
<gene>
    <name evidence="2" type="ORF">S01H4_49689</name>
</gene>
<proteinExistence type="predicted"/>
<dbReference type="InterPro" id="IPR036554">
    <property type="entry name" value="GHMP_kinase_C_sf"/>
</dbReference>